<protein>
    <submittedName>
        <fullName evidence="1">Uncharacterized protein</fullName>
    </submittedName>
</protein>
<accession>A0A8J5CHQ5</accession>
<keyword evidence="2" id="KW-1185">Reference proteome</keyword>
<reference evidence="1" key="1">
    <citation type="submission" date="2020-07" db="EMBL/GenBank/DDBJ databases">
        <title>The High-quality genome of the commercially important snow crab, Chionoecetes opilio.</title>
        <authorList>
            <person name="Jeong J.-H."/>
            <person name="Ryu S."/>
        </authorList>
    </citation>
    <scope>NUCLEOTIDE SEQUENCE</scope>
    <source>
        <strain evidence="1">MADBK_172401_WGS</strain>
        <tissue evidence="1">Digestive gland</tissue>
    </source>
</reference>
<gene>
    <name evidence="1" type="ORF">GWK47_002401</name>
</gene>
<evidence type="ECO:0000313" key="2">
    <source>
        <dbReference type="Proteomes" id="UP000770661"/>
    </source>
</evidence>
<evidence type="ECO:0000313" key="1">
    <source>
        <dbReference type="EMBL" id="KAG0710944.1"/>
    </source>
</evidence>
<proteinExistence type="predicted"/>
<organism evidence="1 2">
    <name type="scientific">Chionoecetes opilio</name>
    <name type="common">Atlantic snow crab</name>
    <name type="synonym">Cancer opilio</name>
    <dbReference type="NCBI Taxonomy" id="41210"/>
    <lineage>
        <taxon>Eukaryota</taxon>
        <taxon>Metazoa</taxon>
        <taxon>Ecdysozoa</taxon>
        <taxon>Arthropoda</taxon>
        <taxon>Crustacea</taxon>
        <taxon>Multicrustacea</taxon>
        <taxon>Malacostraca</taxon>
        <taxon>Eumalacostraca</taxon>
        <taxon>Eucarida</taxon>
        <taxon>Decapoda</taxon>
        <taxon>Pleocyemata</taxon>
        <taxon>Brachyura</taxon>
        <taxon>Eubrachyura</taxon>
        <taxon>Majoidea</taxon>
        <taxon>Majidae</taxon>
        <taxon>Chionoecetes</taxon>
    </lineage>
</organism>
<dbReference type="AlphaFoldDB" id="A0A8J5CHQ5"/>
<dbReference type="Proteomes" id="UP000770661">
    <property type="component" value="Unassembled WGS sequence"/>
</dbReference>
<name>A0A8J5CHQ5_CHIOP</name>
<sequence>MYSSHTNAPATQTLAECYLRQNFPPLFSSPRDVCRRRRELAAPTRHFDAVTSNNQNVFWPAGTEPAREGQGGHVLGQSAKGLNELWNTLVAQDDSEAEVVTEALLSLPPLPPLPALFLEDSLPPLLWFSSTVELHRVLPGAARLCCPAGAAPEPV</sequence>
<dbReference type="EMBL" id="JACEEZ010023716">
    <property type="protein sequence ID" value="KAG0710944.1"/>
    <property type="molecule type" value="Genomic_DNA"/>
</dbReference>
<comment type="caution">
    <text evidence="1">The sequence shown here is derived from an EMBL/GenBank/DDBJ whole genome shotgun (WGS) entry which is preliminary data.</text>
</comment>